<reference evidence="1 2" key="1">
    <citation type="journal article" date="2020" name="Microorganisms">
        <title>Osmotic Adaptation and Compatible Solute Biosynthesis of Phototrophic Bacteria as Revealed from Genome Analyses.</title>
        <authorList>
            <person name="Imhoff J.F."/>
            <person name="Rahn T."/>
            <person name="Kunzel S."/>
            <person name="Keller A."/>
            <person name="Neulinger S.C."/>
        </authorList>
    </citation>
    <scope>NUCLEOTIDE SEQUENCE [LARGE SCALE GENOMIC DNA]</scope>
    <source>
        <strain evidence="1 2">DSM 6210</strain>
    </source>
</reference>
<dbReference type="InterPro" id="IPR019270">
    <property type="entry name" value="DUF2283"/>
</dbReference>
<dbReference type="Pfam" id="PF10049">
    <property type="entry name" value="DUF2283"/>
    <property type="match status" value="1"/>
</dbReference>
<protein>
    <submittedName>
        <fullName evidence="1">DUF2283 domain-containing protein</fullName>
    </submittedName>
</protein>
<accession>A0ABS1CCV2</accession>
<dbReference type="PANTHER" id="PTHR37029">
    <property type="entry name" value="SSR1768 PROTEIN"/>
    <property type="match status" value="1"/>
</dbReference>
<organism evidence="1 2">
    <name type="scientific">Thiohalocapsa halophila</name>
    <dbReference type="NCBI Taxonomy" id="69359"/>
    <lineage>
        <taxon>Bacteria</taxon>
        <taxon>Pseudomonadati</taxon>
        <taxon>Pseudomonadota</taxon>
        <taxon>Gammaproteobacteria</taxon>
        <taxon>Chromatiales</taxon>
        <taxon>Chromatiaceae</taxon>
        <taxon>Thiohalocapsa</taxon>
    </lineage>
</organism>
<keyword evidence="2" id="KW-1185">Reference proteome</keyword>
<dbReference type="EMBL" id="NRRV01000004">
    <property type="protein sequence ID" value="MBK1629689.1"/>
    <property type="molecule type" value="Genomic_DNA"/>
</dbReference>
<evidence type="ECO:0000313" key="2">
    <source>
        <dbReference type="Proteomes" id="UP000748752"/>
    </source>
</evidence>
<comment type="caution">
    <text evidence="1">The sequence shown here is derived from an EMBL/GenBank/DDBJ whole genome shotgun (WGS) entry which is preliminary data.</text>
</comment>
<dbReference type="RefSeq" id="WP_200233901.1">
    <property type="nucleotide sequence ID" value="NZ_NRRV01000004.1"/>
</dbReference>
<gene>
    <name evidence="1" type="ORF">CKO31_02830</name>
</gene>
<dbReference type="Proteomes" id="UP000748752">
    <property type="component" value="Unassembled WGS sequence"/>
</dbReference>
<proteinExistence type="predicted"/>
<sequence length="62" mass="6817">MKLEFDPDADAAYFEINGAEVERTEEIEPGILADYDADGHLVGIEVLSVSKRRLDKGLDHAA</sequence>
<name>A0ABS1CCV2_9GAMM</name>
<evidence type="ECO:0000313" key="1">
    <source>
        <dbReference type="EMBL" id="MBK1629689.1"/>
    </source>
</evidence>
<dbReference type="PANTHER" id="PTHR37029:SF1">
    <property type="entry name" value="SSR1768 PROTEIN"/>
    <property type="match status" value="1"/>
</dbReference>